<dbReference type="PRINTS" id="PR01176">
    <property type="entry name" value="GABABRECEPTR"/>
</dbReference>
<dbReference type="PANTHER" id="PTHR30483:SF40">
    <property type="entry name" value="HISTIDINE KINASE"/>
    <property type="match status" value="1"/>
</dbReference>
<name>A0A497ETU1_9CREN</name>
<dbReference type="Pfam" id="PF01094">
    <property type="entry name" value="ANF_receptor"/>
    <property type="match status" value="1"/>
</dbReference>
<protein>
    <recommendedName>
        <fullName evidence="6">Receptor ligand binding region domain-containing protein</fullName>
    </recommendedName>
</protein>
<evidence type="ECO:0000256" key="2">
    <source>
        <dbReference type="ARBA" id="ARBA00022692"/>
    </source>
</evidence>
<gene>
    <name evidence="7" type="ORF">DRJ21_02000</name>
</gene>
<evidence type="ECO:0000256" key="3">
    <source>
        <dbReference type="ARBA" id="ARBA00022989"/>
    </source>
</evidence>
<evidence type="ECO:0000313" key="7">
    <source>
        <dbReference type="EMBL" id="RLE50038.1"/>
    </source>
</evidence>
<dbReference type="Proteomes" id="UP000281962">
    <property type="component" value="Unassembled WGS sequence"/>
</dbReference>
<feature type="domain" description="Receptor ligand binding region" evidence="6">
    <location>
        <begin position="69"/>
        <end position="403"/>
    </location>
</feature>
<evidence type="ECO:0000256" key="5">
    <source>
        <dbReference type="SAM" id="Phobius"/>
    </source>
</evidence>
<evidence type="ECO:0000259" key="6">
    <source>
        <dbReference type="Pfam" id="PF01094"/>
    </source>
</evidence>
<organism evidence="7 8">
    <name type="scientific">Thermoproteota archaeon</name>
    <dbReference type="NCBI Taxonomy" id="2056631"/>
    <lineage>
        <taxon>Archaea</taxon>
        <taxon>Thermoproteota</taxon>
    </lineage>
</organism>
<dbReference type="PANTHER" id="PTHR30483">
    <property type="entry name" value="LEUCINE-SPECIFIC-BINDING PROTEIN"/>
    <property type="match status" value="1"/>
</dbReference>
<sequence length="441" mass="48489">MAFELKGPIAYAALLIALIVGVGIGYGVGMMMMPKAPAEVVKPGLKGKIPIGALLTLTGDLATYGENNKAALELAVKEINDWLKTRGEEWQIELIIEDTATDPKTALDKVKILHGRGVKVVIGPMTSAEVSEVKSYCEANKILVISQSSTSPALSIPGDWVYRFCPDDTIQGPAAARILYTLGIRWVIPVWRGDTWGDGVKAHTEEAFMKILKETGEEGGFHEGIRYAPGVKEFTAEVAKLAEYVQDYVNKYGADKVGVLWIGFDEAAAFVVAAKEYPILTEVVWVGSDGTAGIAPLVTVKEAAEFSWKVKWLHPVFAPTASKKYEHLKEYVKEKIGREPDSYAYAAYDALWCIAIALDLVDEYDSAKIKAVLPEVVKNYFGASGWFELNENGDRAFSDYNILIVREVSPGKYAWDLAGVWVQAEDAVKWADWFLEYVKGT</sequence>
<dbReference type="InterPro" id="IPR028082">
    <property type="entry name" value="Peripla_BP_I"/>
</dbReference>
<dbReference type="Gene3D" id="3.40.50.2300">
    <property type="match status" value="2"/>
</dbReference>
<dbReference type="EMBL" id="QMQY01000075">
    <property type="protein sequence ID" value="RLE50038.1"/>
    <property type="molecule type" value="Genomic_DNA"/>
</dbReference>
<keyword evidence="2 5" id="KW-0812">Transmembrane</keyword>
<keyword evidence="3 5" id="KW-1133">Transmembrane helix</keyword>
<evidence type="ECO:0000256" key="1">
    <source>
        <dbReference type="ARBA" id="ARBA00004370"/>
    </source>
</evidence>
<dbReference type="AlphaFoldDB" id="A0A497ETU1"/>
<accession>A0A497ETU1</accession>
<reference evidence="7 8" key="1">
    <citation type="submission" date="2018-06" db="EMBL/GenBank/DDBJ databases">
        <title>Extensive metabolic versatility and redundancy in microbially diverse, dynamic hydrothermal sediments.</title>
        <authorList>
            <person name="Dombrowski N."/>
            <person name="Teske A."/>
            <person name="Baker B.J."/>
        </authorList>
    </citation>
    <scope>NUCLEOTIDE SEQUENCE [LARGE SCALE GENOMIC DNA]</scope>
    <source>
        <strain evidence="7">B30_G17</strain>
    </source>
</reference>
<keyword evidence="4 5" id="KW-0472">Membrane</keyword>
<dbReference type="InterPro" id="IPR051010">
    <property type="entry name" value="BCAA_transport"/>
</dbReference>
<dbReference type="SUPFAM" id="SSF53822">
    <property type="entry name" value="Periplasmic binding protein-like I"/>
    <property type="match status" value="1"/>
</dbReference>
<evidence type="ECO:0000313" key="8">
    <source>
        <dbReference type="Proteomes" id="UP000281962"/>
    </source>
</evidence>
<comment type="subcellular location">
    <subcellularLocation>
        <location evidence="1">Membrane</location>
    </subcellularLocation>
</comment>
<comment type="caution">
    <text evidence="7">The sequence shown here is derived from an EMBL/GenBank/DDBJ whole genome shotgun (WGS) entry which is preliminary data.</text>
</comment>
<dbReference type="InterPro" id="IPR001828">
    <property type="entry name" value="ANF_lig-bd_rcpt"/>
</dbReference>
<dbReference type="GO" id="GO:0016020">
    <property type="term" value="C:membrane"/>
    <property type="evidence" value="ECO:0007669"/>
    <property type="project" value="UniProtKB-SubCell"/>
</dbReference>
<proteinExistence type="predicted"/>
<evidence type="ECO:0000256" key="4">
    <source>
        <dbReference type="ARBA" id="ARBA00023136"/>
    </source>
</evidence>
<feature type="transmembrane region" description="Helical" evidence="5">
    <location>
        <begin position="12"/>
        <end position="33"/>
    </location>
</feature>